<reference evidence="2" key="1">
    <citation type="journal article" date="2014" name="PLoS ONE">
        <title>Transcriptome-Based Identification of ABC Transporters in the Western Tarnished Plant Bug Lygus hesperus.</title>
        <authorList>
            <person name="Hull J.J."/>
            <person name="Chaney K."/>
            <person name="Geib S.M."/>
            <person name="Fabrick J.A."/>
            <person name="Brent C.S."/>
            <person name="Walsh D."/>
            <person name="Lavine L.C."/>
        </authorList>
    </citation>
    <scope>NUCLEOTIDE SEQUENCE</scope>
</reference>
<dbReference type="EMBL" id="GBHO01026151">
    <property type="protein sequence ID" value="JAG17453.1"/>
    <property type="molecule type" value="Transcribed_RNA"/>
</dbReference>
<feature type="non-terminal residue" evidence="2">
    <location>
        <position position="1"/>
    </location>
</feature>
<protein>
    <submittedName>
        <fullName evidence="2">Putative syntaxin-3</fullName>
    </submittedName>
</protein>
<proteinExistence type="predicted"/>
<name>A0A0A9XF67_LYGHE</name>
<feature type="coiled-coil region" evidence="1">
    <location>
        <begin position="18"/>
        <end position="45"/>
    </location>
</feature>
<organism evidence="2">
    <name type="scientific">Lygus hesperus</name>
    <name type="common">Western plant bug</name>
    <dbReference type="NCBI Taxonomy" id="30085"/>
    <lineage>
        <taxon>Eukaryota</taxon>
        <taxon>Metazoa</taxon>
        <taxon>Ecdysozoa</taxon>
        <taxon>Arthropoda</taxon>
        <taxon>Hexapoda</taxon>
        <taxon>Insecta</taxon>
        <taxon>Pterygota</taxon>
        <taxon>Neoptera</taxon>
        <taxon>Paraneoptera</taxon>
        <taxon>Hemiptera</taxon>
        <taxon>Heteroptera</taxon>
        <taxon>Panheteroptera</taxon>
        <taxon>Cimicomorpha</taxon>
        <taxon>Miridae</taxon>
        <taxon>Mirini</taxon>
        <taxon>Lygus</taxon>
    </lineage>
</organism>
<sequence>KPFWKALSNDNIPWSVNYNEHEEVLRACSEKLAELKKKHKSKERDKQLDLIVTPSKLTAAKRKIKRRAKSMRIERTATLMDSQLQLESLKVKSVKPDYRKIDEE</sequence>
<gene>
    <name evidence="2" type="primary">syn-3</name>
    <name evidence="2" type="ORF">CM83_105275</name>
</gene>
<evidence type="ECO:0000256" key="1">
    <source>
        <dbReference type="SAM" id="Coils"/>
    </source>
</evidence>
<dbReference type="AlphaFoldDB" id="A0A0A9XF67"/>
<evidence type="ECO:0000313" key="2">
    <source>
        <dbReference type="EMBL" id="JAG17453.1"/>
    </source>
</evidence>
<keyword evidence="1" id="KW-0175">Coiled coil</keyword>
<accession>A0A0A9XF67</accession>
<reference evidence="2" key="2">
    <citation type="submission" date="2014-07" db="EMBL/GenBank/DDBJ databases">
        <authorList>
            <person name="Hull J."/>
        </authorList>
    </citation>
    <scope>NUCLEOTIDE SEQUENCE</scope>
</reference>